<organism evidence="4 5">
    <name type="scientific">Paenibacillus odorifer</name>
    <dbReference type="NCBI Taxonomy" id="189426"/>
    <lineage>
        <taxon>Bacteria</taxon>
        <taxon>Bacillati</taxon>
        <taxon>Bacillota</taxon>
        <taxon>Bacilli</taxon>
        <taxon>Bacillales</taxon>
        <taxon>Paenibacillaceae</taxon>
        <taxon>Paenibacillus</taxon>
    </lineage>
</organism>
<keyword evidence="5" id="KW-1185">Reference proteome</keyword>
<evidence type="ECO:0000313" key="4">
    <source>
        <dbReference type="EMBL" id="OMD21912.1"/>
    </source>
</evidence>
<dbReference type="RefSeq" id="WP_076219874.1">
    <property type="nucleotide sequence ID" value="NZ_MPVP01000193.1"/>
</dbReference>
<comment type="similarity">
    <text evidence="1">Belongs to the bacterial sugar transferase family.</text>
</comment>
<evidence type="ECO:0000256" key="1">
    <source>
        <dbReference type="ARBA" id="ARBA00006464"/>
    </source>
</evidence>
<evidence type="ECO:0000313" key="5">
    <source>
        <dbReference type="Proteomes" id="UP000187158"/>
    </source>
</evidence>
<protein>
    <submittedName>
        <fullName evidence="4">Lipid carrier--UDP-N-acetylgalactosaminyltransferase</fullName>
    </submittedName>
</protein>
<dbReference type="Pfam" id="PF02397">
    <property type="entry name" value="Bac_transf"/>
    <property type="match status" value="1"/>
</dbReference>
<keyword evidence="2" id="KW-0812">Transmembrane</keyword>
<feature type="transmembrane region" description="Helical" evidence="2">
    <location>
        <begin position="13"/>
        <end position="38"/>
    </location>
</feature>
<evidence type="ECO:0000259" key="3">
    <source>
        <dbReference type="Pfam" id="PF02397"/>
    </source>
</evidence>
<dbReference type="Proteomes" id="UP000187158">
    <property type="component" value="Unassembled WGS sequence"/>
</dbReference>
<comment type="caution">
    <text evidence="4">The sequence shown here is derived from an EMBL/GenBank/DDBJ whole genome shotgun (WGS) entry which is preliminary data.</text>
</comment>
<reference evidence="4 5" key="1">
    <citation type="submission" date="2016-11" db="EMBL/GenBank/DDBJ databases">
        <title>Paenibacillus species isolates.</title>
        <authorList>
            <person name="Beno S.M."/>
        </authorList>
    </citation>
    <scope>NUCLEOTIDE SEQUENCE [LARGE SCALE GENOMIC DNA]</scope>
    <source>
        <strain evidence="4 5">FSL H7-0433</strain>
    </source>
</reference>
<accession>A0ABX3GI06</accession>
<dbReference type="PANTHER" id="PTHR30576">
    <property type="entry name" value="COLANIC BIOSYNTHESIS UDP-GLUCOSE LIPID CARRIER TRANSFERASE"/>
    <property type="match status" value="1"/>
</dbReference>
<evidence type="ECO:0000256" key="2">
    <source>
        <dbReference type="SAM" id="Phobius"/>
    </source>
</evidence>
<sequence>MKLYLIVKKTLDWITACFLIILSSPIMLAAAIAIMVGSKGPVLFRQKRPGKMGKIFTVYKFRTMSLETDQDGNLLPDILRMTRVGTFLRKCSIDELPQLFNILKGDMSFIGPRPLLVQYLIHYTPEQNRRHEVAPGISGWAQVNGRNTISWEEKFQYDVWYVDHISLKLDTKIVFKTIKNVLVREGINNSQDDTMPMFSGSTLDI</sequence>
<keyword evidence="2" id="KW-0472">Membrane</keyword>
<feature type="domain" description="Bacterial sugar transferase" evidence="3">
    <location>
        <begin position="8"/>
        <end position="182"/>
    </location>
</feature>
<keyword evidence="2" id="KW-1133">Transmembrane helix</keyword>
<dbReference type="PANTHER" id="PTHR30576:SF8">
    <property type="entry name" value="UNDECAPRENYL-PHOSPHATE GALACTOSE PHOSPHOTRANSFERASE"/>
    <property type="match status" value="1"/>
</dbReference>
<dbReference type="InterPro" id="IPR003362">
    <property type="entry name" value="Bact_transf"/>
</dbReference>
<name>A0ABX3GI06_9BACL</name>
<gene>
    <name evidence="4" type="ORF">BSO21_23235</name>
</gene>
<dbReference type="EMBL" id="MPVP01000193">
    <property type="protein sequence ID" value="OMD21912.1"/>
    <property type="molecule type" value="Genomic_DNA"/>
</dbReference>
<proteinExistence type="inferred from homology"/>